<dbReference type="AlphaFoldDB" id="A0A931EZY2"/>
<protein>
    <submittedName>
        <fullName evidence="2">Uncharacterized protein</fullName>
    </submittedName>
</protein>
<accession>A0A931EZY2</accession>
<feature type="region of interest" description="Disordered" evidence="1">
    <location>
        <begin position="80"/>
        <end position="109"/>
    </location>
</feature>
<name>A0A931EZY2_9ACTN</name>
<proteinExistence type="predicted"/>
<comment type="caution">
    <text evidence="2">The sequence shown here is derived from an EMBL/GenBank/DDBJ whole genome shotgun (WGS) entry which is preliminary data.</text>
</comment>
<organism evidence="2 3">
    <name type="scientific">Nonomuraea cypriaca</name>
    <dbReference type="NCBI Taxonomy" id="1187855"/>
    <lineage>
        <taxon>Bacteria</taxon>
        <taxon>Bacillati</taxon>
        <taxon>Actinomycetota</taxon>
        <taxon>Actinomycetes</taxon>
        <taxon>Streptosporangiales</taxon>
        <taxon>Streptosporangiaceae</taxon>
        <taxon>Nonomuraea</taxon>
    </lineage>
</organism>
<evidence type="ECO:0000313" key="3">
    <source>
        <dbReference type="Proteomes" id="UP000605361"/>
    </source>
</evidence>
<evidence type="ECO:0000256" key="1">
    <source>
        <dbReference type="SAM" id="MobiDB-lite"/>
    </source>
</evidence>
<evidence type="ECO:0000313" key="2">
    <source>
        <dbReference type="EMBL" id="MBF8188047.1"/>
    </source>
</evidence>
<dbReference type="RefSeq" id="WP_195897005.1">
    <property type="nucleotide sequence ID" value="NZ_JADOGI010000058.1"/>
</dbReference>
<dbReference type="EMBL" id="JADOGI010000058">
    <property type="protein sequence ID" value="MBF8188047.1"/>
    <property type="molecule type" value="Genomic_DNA"/>
</dbReference>
<gene>
    <name evidence="2" type="ORF">ITP53_20365</name>
</gene>
<dbReference type="Proteomes" id="UP000605361">
    <property type="component" value="Unassembled WGS sequence"/>
</dbReference>
<reference evidence="2" key="1">
    <citation type="submission" date="2020-11" db="EMBL/GenBank/DDBJ databases">
        <title>Whole-genome analyses of Nonomuraea sp. K274.</title>
        <authorList>
            <person name="Veyisoglu A."/>
        </authorList>
    </citation>
    <scope>NUCLEOTIDE SEQUENCE</scope>
    <source>
        <strain evidence="2">K274</strain>
    </source>
</reference>
<sequence length="128" mass="13566">MGPDPADRVVASPLLTSDLYGMPDTLIVTAEGAHDLADGFTAALARDGHHHKGVDQDTVDRAEPDRLDVDVVVRVDRDEAASSATRRWENAATSSALRSTPDRTGLAVGTETSACRATSLRLVRFAAP</sequence>
<keyword evidence="3" id="KW-1185">Reference proteome</keyword>